<reference evidence="9 10" key="1">
    <citation type="submission" date="2014-02" db="EMBL/GenBank/DDBJ databases">
        <title>Expanding our view of genomic diversity in Candidatus Accumulibacter clades.</title>
        <authorList>
            <person name="Skennerton C.T."/>
            <person name="Barr J.J."/>
            <person name="Slater F.R."/>
            <person name="Bond P.L."/>
            <person name="Tyson G.W."/>
        </authorList>
    </citation>
    <scope>NUCLEOTIDE SEQUENCE [LARGE SCALE GENOMIC DNA]</scope>
    <source>
        <strain evidence="10">BA-91</strain>
    </source>
</reference>
<name>A0A080LSE0_9PROT</name>
<feature type="transmembrane region" description="Helical" evidence="8">
    <location>
        <begin position="101"/>
        <end position="120"/>
    </location>
</feature>
<evidence type="ECO:0000256" key="4">
    <source>
        <dbReference type="ARBA" id="ARBA00022692"/>
    </source>
</evidence>
<dbReference type="Pfam" id="PF04093">
    <property type="entry name" value="MreD"/>
    <property type="match status" value="1"/>
</dbReference>
<dbReference type="InterPro" id="IPR026034">
    <property type="entry name" value="MreD_proteobac"/>
</dbReference>
<feature type="transmembrane region" description="Helical" evidence="8">
    <location>
        <begin position="140"/>
        <end position="160"/>
    </location>
</feature>
<accession>A0A080LSE0</accession>
<evidence type="ECO:0000256" key="2">
    <source>
        <dbReference type="ARBA" id="ARBA00007776"/>
    </source>
</evidence>
<keyword evidence="7 8" id="KW-0472">Membrane</keyword>
<dbReference type="InterPro" id="IPR007227">
    <property type="entry name" value="Cell_shape_determining_MreD"/>
</dbReference>
<dbReference type="EMBL" id="JDVG02000564">
    <property type="protein sequence ID" value="KFB71297.1"/>
    <property type="molecule type" value="Genomic_DNA"/>
</dbReference>
<dbReference type="PANTHER" id="PTHR37484:SF1">
    <property type="entry name" value="ROD SHAPE-DETERMINING PROTEIN MRED"/>
    <property type="match status" value="1"/>
</dbReference>
<keyword evidence="3" id="KW-1003">Cell membrane</keyword>
<keyword evidence="5" id="KW-0133">Cell shape</keyword>
<dbReference type="AlphaFoldDB" id="A0A080LSE0"/>
<evidence type="ECO:0000313" key="9">
    <source>
        <dbReference type="EMBL" id="KFB71297.1"/>
    </source>
</evidence>
<sequence length="174" mass="19300">MQTSSYSSSRILLPVRPWFIGFSLLAALLLNFLPTTVWRGVPDWLALLIVFWSIREPRRVGMGLAFVFGVAMDVADASLLGQHALAYVLAAYCGSSLSRRILWFPLGLQALQVLPLLLLVQLVQFSVRLLAGADSPGISYFLGPIFGTLLWPLLTFILLLPQHQPVDRDANRPL</sequence>
<dbReference type="GO" id="GO:0008360">
    <property type="term" value="P:regulation of cell shape"/>
    <property type="evidence" value="ECO:0007669"/>
    <property type="project" value="UniProtKB-KW"/>
</dbReference>
<proteinExistence type="inferred from homology"/>
<dbReference type="NCBIfam" id="TIGR03426">
    <property type="entry name" value="shape_MreD"/>
    <property type="match status" value="1"/>
</dbReference>
<dbReference type="PANTHER" id="PTHR37484">
    <property type="entry name" value="ROD SHAPE-DETERMINING PROTEIN MRED"/>
    <property type="match status" value="1"/>
</dbReference>
<evidence type="ECO:0000256" key="5">
    <source>
        <dbReference type="ARBA" id="ARBA00022960"/>
    </source>
</evidence>
<evidence type="ECO:0000256" key="8">
    <source>
        <dbReference type="SAM" id="Phobius"/>
    </source>
</evidence>
<keyword evidence="6 8" id="KW-1133">Transmembrane helix</keyword>
<evidence type="ECO:0000256" key="7">
    <source>
        <dbReference type="ARBA" id="ARBA00023136"/>
    </source>
</evidence>
<keyword evidence="4 8" id="KW-0812">Transmembrane</keyword>
<protein>
    <submittedName>
        <fullName evidence="9">Rod shape-determining protein MreD</fullName>
    </submittedName>
</protein>
<comment type="caution">
    <text evidence="9">The sequence shown here is derived from an EMBL/GenBank/DDBJ whole genome shotgun (WGS) entry which is preliminary data.</text>
</comment>
<evidence type="ECO:0000256" key="1">
    <source>
        <dbReference type="ARBA" id="ARBA00004651"/>
    </source>
</evidence>
<comment type="subcellular location">
    <subcellularLocation>
        <location evidence="1">Cell membrane</location>
        <topology evidence="1">Multi-pass membrane protein</topology>
    </subcellularLocation>
</comment>
<dbReference type="PIRSF" id="PIRSF018472">
    <property type="entry name" value="MreD_proteobac"/>
    <property type="match status" value="1"/>
</dbReference>
<feature type="transmembrane region" description="Helical" evidence="8">
    <location>
        <begin position="63"/>
        <end position="89"/>
    </location>
</feature>
<dbReference type="Proteomes" id="UP000020077">
    <property type="component" value="Unassembled WGS sequence"/>
</dbReference>
<evidence type="ECO:0000256" key="3">
    <source>
        <dbReference type="ARBA" id="ARBA00022475"/>
    </source>
</evidence>
<dbReference type="GO" id="GO:0005886">
    <property type="term" value="C:plasma membrane"/>
    <property type="evidence" value="ECO:0007669"/>
    <property type="project" value="UniProtKB-SubCell"/>
</dbReference>
<comment type="similarity">
    <text evidence="2">Belongs to the MreD family.</text>
</comment>
<evidence type="ECO:0000256" key="6">
    <source>
        <dbReference type="ARBA" id="ARBA00022989"/>
    </source>
</evidence>
<gene>
    <name evidence="9" type="primary">mreD</name>
    <name evidence="9" type="ORF">AW09_003562</name>
</gene>
<organism evidence="9 10">
    <name type="scientific">Candidatus Accumulibacter phosphatis</name>
    <dbReference type="NCBI Taxonomy" id="327160"/>
    <lineage>
        <taxon>Bacteria</taxon>
        <taxon>Pseudomonadati</taxon>
        <taxon>Pseudomonadota</taxon>
        <taxon>Betaproteobacteria</taxon>
        <taxon>Candidatus Accumulibacter</taxon>
    </lineage>
</organism>
<evidence type="ECO:0000313" key="10">
    <source>
        <dbReference type="Proteomes" id="UP000020077"/>
    </source>
</evidence>